<organism evidence="1 2">
    <name type="scientific">Psophocarpus tetragonolobus</name>
    <name type="common">Winged bean</name>
    <name type="synonym">Dolichos tetragonolobus</name>
    <dbReference type="NCBI Taxonomy" id="3891"/>
    <lineage>
        <taxon>Eukaryota</taxon>
        <taxon>Viridiplantae</taxon>
        <taxon>Streptophyta</taxon>
        <taxon>Embryophyta</taxon>
        <taxon>Tracheophyta</taxon>
        <taxon>Spermatophyta</taxon>
        <taxon>Magnoliopsida</taxon>
        <taxon>eudicotyledons</taxon>
        <taxon>Gunneridae</taxon>
        <taxon>Pentapetalae</taxon>
        <taxon>rosids</taxon>
        <taxon>fabids</taxon>
        <taxon>Fabales</taxon>
        <taxon>Fabaceae</taxon>
        <taxon>Papilionoideae</taxon>
        <taxon>50 kb inversion clade</taxon>
        <taxon>NPAAA clade</taxon>
        <taxon>indigoferoid/millettioid clade</taxon>
        <taxon>Phaseoleae</taxon>
        <taxon>Psophocarpus</taxon>
    </lineage>
</organism>
<dbReference type="Proteomes" id="UP001386955">
    <property type="component" value="Unassembled WGS sequence"/>
</dbReference>
<gene>
    <name evidence="1" type="ORF">VNO78_19940</name>
</gene>
<sequence>MLNLMDLEDLLRASAYAVGKSKSGIAYKVVDVEKGSSMVVFPNSTKVMTHDGSRSLNEFEAIARVRHPNVVLSRAYLGVV</sequence>
<dbReference type="AlphaFoldDB" id="A0AAN9XGN0"/>
<evidence type="ECO:0000313" key="1">
    <source>
        <dbReference type="EMBL" id="KAK7391524.1"/>
    </source>
</evidence>
<proteinExistence type="predicted"/>
<accession>A0AAN9XGN0</accession>
<reference evidence="1 2" key="1">
    <citation type="submission" date="2024-01" db="EMBL/GenBank/DDBJ databases">
        <title>The genomes of 5 underutilized Papilionoideae crops provide insights into root nodulation and disease resistanc.</title>
        <authorList>
            <person name="Jiang F."/>
        </authorList>
    </citation>
    <scope>NUCLEOTIDE SEQUENCE [LARGE SCALE GENOMIC DNA]</scope>
    <source>
        <strain evidence="1">DUOXIRENSHENG_FW03</strain>
        <tissue evidence="1">Leaves</tissue>
    </source>
</reference>
<keyword evidence="2" id="KW-1185">Reference proteome</keyword>
<name>A0AAN9XGN0_PSOTE</name>
<protein>
    <submittedName>
        <fullName evidence="1">Uncharacterized protein</fullName>
    </submittedName>
</protein>
<dbReference type="EMBL" id="JAYMYS010000005">
    <property type="protein sequence ID" value="KAK7391524.1"/>
    <property type="molecule type" value="Genomic_DNA"/>
</dbReference>
<comment type="caution">
    <text evidence="1">The sequence shown here is derived from an EMBL/GenBank/DDBJ whole genome shotgun (WGS) entry which is preliminary data.</text>
</comment>
<evidence type="ECO:0000313" key="2">
    <source>
        <dbReference type="Proteomes" id="UP001386955"/>
    </source>
</evidence>